<evidence type="ECO:0000256" key="1">
    <source>
        <dbReference type="ARBA" id="ARBA00023125"/>
    </source>
</evidence>
<evidence type="ECO:0000256" key="2">
    <source>
        <dbReference type="PROSITE-ProRule" id="PRU00335"/>
    </source>
</evidence>
<keyword evidence="5" id="KW-1185">Reference proteome</keyword>
<sequence>MPTVRNDGTPAVPPPAYAGDAPPVVDGTARTILSVARAAFAERGFHRASVARIAEEAGVSVGLLYYHFANKEGLYRAVWTDYQQRQWADTRQAIEAARQSGEDDGGALFLVGTRAYLSHCWQARDIVHMALNGDLPPGFSAEDRALSRSWLRVHAELLELPEGTATQVLVEMASAAMGGACRAVAACATEAEAAVVVDAALAVLRRMLPGIAENPTA</sequence>
<protein>
    <submittedName>
        <fullName evidence="4">Transcriptional regulator, TetR family</fullName>
    </submittedName>
</protein>
<feature type="DNA-binding region" description="H-T-H motif" evidence="2">
    <location>
        <begin position="49"/>
        <end position="68"/>
    </location>
</feature>
<evidence type="ECO:0000313" key="4">
    <source>
        <dbReference type="EMBL" id="SEP19681.1"/>
    </source>
</evidence>
<dbReference type="AlphaFoldDB" id="A0A1H8VWB4"/>
<dbReference type="GO" id="GO:0003700">
    <property type="term" value="F:DNA-binding transcription factor activity"/>
    <property type="evidence" value="ECO:0007669"/>
    <property type="project" value="TreeGrafter"/>
</dbReference>
<evidence type="ECO:0000313" key="5">
    <source>
        <dbReference type="Proteomes" id="UP000198960"/>
    </source>
</evidence>
<evidence type="ECO:0000259" key="3">
    <source>
        <dbReference type="PROSITE" id="PS50977"/>
    </source>
</evidence>
<dbReference type="InterPro" id="IPR050109">
    <property type="entry name" value="HTH-type_TetR-like_transc_reg"/>
</dbReference>
<feature type="domain" description="HTH tetR-type" evidence="3">
    <location>
        <begin position="26"/>
        <end position="86"/>
    </location>
</feature>
<dbReference type="GO" id="GO:0000976">
    <property type="term" value="F:transcription cis-regulatory region binding"/>
    <property type="evidence" value="ECO:0007669"/>
    <property type="project" value="TreeGrafter"/>
</dbReference>
<organism evidence="4 5">
    <name type="scientific">Trujillonella endophytica</name>
    <dbReference type="NCBI Taxonomy" id="673521"/>
    <lineage>
        <taxon>Bacteria</taxon>
        <taxon>Bacillati</taxon>
        <taxon>Actinomycetota</taxon>
        <taxon>Actinomycetes</taxon>
        <taxon>Geodermatophilales</taxon>
        <taxon>Geodermatophilaceae</taxon>
        <taxon>Trujillonella</taxon>
    </lineage>
</organism>
<dbReference type="InterPro" id="IPR023772">
    <property type="entry name" value="DNA-bd_HTH_TetR-type_CS"/>
</dbReference>
<dbReference type="PANTHER" id="PTHR30055">
    <property type="entry name" value="HTH-TYPE TRANSCRIPTIONAL REGULATOR RUTR"/>
    <property type="match status" value="1"/>
</dbReference>
<dbReference type="STRING" id="673521.SAMN05660991_03839"/>
<dbReference type="PANTHER" id="PTHR30055:SF226">
    <property type="entry name" value="HTH-TYPE TRANSCRIPTIONAL REGULATOR PKSA"/>
    <property type="match status" value="1"/>
</dbReference>
<reference evidence="5" key="1">
    <citation type="submission" date="2016-10" db="EMBL/GenBank/DDBJ databases">
        <authorList>
            <person name="Varghese N."/>
            <person name="Submissions S."/>
        </authorList>
    </citation>
    <scope>NUCLEOTIDE SEQUENCE [LARGE SCALE GENOMIC DNA]</scope>
    <source>
        <strain evidence="5">DSM 45413</strain>
    </source>
</reference>
<dbReference type="RefSeq" id="WP_170861182.1">
    <property type="nucleotide sequence ID" value="NZ_FOEE01000014.1"/>
</dbReference>
<dbReference type="Proteomes" id="UP000198960">
    <property type="component" value="Unassembled WGS sequence"/>
</dbReference>
<dbReference type="Pfam" id="PF00440">
    <property type="entry name" value="TetR_N"/>
    <property type="match status" value="1"/>
</dbReference>
<dbReference type="PRINTS" id="PR00455">
    <property type="entry name" value="HTHTETR"/>
</dbReference>
<name>A0A1H8VWB4_9ACTN</name>
<dbReference type="InterPro" id="IPR001647">
    <property type="entry name" value="HTH_TetR"/>
</dbReference>
<proteinExistence type="predicted"/>
<gene>
    <name evidence="4" type="ORF">SAMN05660991_03839</name>
</gene>
<keyword evidence="1 2" id="KW-0238">DNA-binding</keyword>
<dbReference type="Gene3D" id="1.10.357.10">
    <property type="entry name" value="Tetracycline Repressor, domain 2"/>
    <property type="match status" value="1"/>
</dbReference>
<accession>A0A1H8VWB4</accession>
<dbReference type="PROSITE" id="PS50977">
    <property type="entry name" value="HTH_TETR_2"/>
    <property type="match status" value="1"/>
</dbReference>
<dbReference type="SUPFAM" id="SSF46689">
    <property type="entry name" value="Homeodomain-like"/>
    <property type="match status" value="1"/>
</dbReference>
<dbReference type="InterPro" id="IPR009057">
    <property type="entry name" value="Homeodomain-like_sf"/>
</dbReference>
<dbReference type="EMBL" id="FOEE01000014">
    <property type="protein sequence ID" value="SEP19681.1"/>
    <property type="molecule type" value="Genomic_DNA"/>
</dbReference>
<dbReference type="PROSITE" id="PS01081">
    <property type="entry name" value="HTH_TETR_1"/>
    <property type="match status" value="1"/>
</dbReference>